<gene>
    <name evidence="2" type="ORF">MPNT_460006</name>
</gene>
<dbReference type="EMBL" id="CAJNOB010000041">
    <property type="protein sequence ID" value="CAF0702039.1"/>
    <property type="molecule type" value="Genomic_DNA"/>
</dbReference>
<dbReference type="AlphaFoldDB" id="A0A8J2BNK0"/>
<name>A0A8J2BNK0_9BACT</name>
<organism evidence="2 3">
    <name type="scientific">Candidatus Methylacidithermus pantelleriae</name>
    <dbReference type="NCBI Taxonomy" id="2744239"/>
    <lineage>
        <taxon>Bacteria</taxon>
        <taxon>Pseudomonadati</taxon>
        <taxon>Verrucomicrobiota</taxon>
        <taxon>Methylacidiphilae</taxon>
        <taxon>Methylacidiphilales</taxon>
        <taxon>Methylacidiphilaceae</taxon>
        <taxon>Candidatus Methylacidithermus</taxon>
    </lineage>
</organism>
<protein>
    <submittedName>
        <fullName evidence="2">Uncharacterized protein</fullName>
    </submittedName>
</protein>
<reference evidence="2" key="1">
    <citation type="submission" date="2021-02" db="EMBL/GenBank/DDBJ databases">
        <authorList>
            <person name="Cremers G."/>
            <person name="Picone N."/>
        </authorList>
    </citation>
    <scope>NUCLEOTIDE SEQUENCE</scope>
    <source>
        <strain evidence="2">PQ17</strain>
    </source>
</reference>
<keyword evidence="3" id="KW-1185">Reference proteome</keyword>
<evidence type="ECO:0000256" key="1">
    <source>
        <dbReference type="SAM" id="MobiDB-lite"/>
    </source>
</evidence>
<sequence>MAYSALPEEFSEGIRPGDNGEMLGEELFKSLRGGLGWPVAGPGTRSVMLARNPSL</sequence>
<evidence type="ECO:0000313" key="3">
    <source>
        <dbReference type="Proteomes" id="UP000663859"/>
    </source>
</evidence>
<feature type="region of interest" description="Disordered" evidence="1">
    <location>
        <begin position="1"/>
        <end position="21"/>
    </location>
</feature>
<dbReference type="Proteomes" id="UP000663859">
    <property type="component" value="Unassembled WGS sequence"/>
</dbReference>
<comment type="caution">
    <text evidence="2">The sequence shown here is derived from an EMBL/GenBank/DDBJ whole genome shotgun (WGS) entry which is preliminary data.</text>
</comment>
<proteinExistence type="predicted"/>
<accession>A0A8J2BNK0</accession>
<evidence type="ECO:0000313" key="2">
    <source>
        <dbReference type="EMBL" id="CAF0702039.1"/>
    </source>
</evidence>